<dbReference type="RefSeq" id="WP_105215489.1">
    <property type="nucleotide sequence ID" value="NZ_CP027062.1"/>
</dbReference>
<dbReference type="AlphaFoldDB" id="A0A2S0HV63"/>
<sequence length="134" mass="14526">MLKEFKNFIMTGNVIDLAVAVILAGAVGLVVTGFTNDIIMPIVGHFTGGMDFAELKVVLTEASVDAEGNEIPENAIMWGRWVNALINLVIVGFVLFMIVKAYNKTKKPKEEAPAAPAGPTQEELLAEIRDLLKK</sequence>
<keyword evidence="3 9" id="KW-1003">Cell membrane</keyword>
<evidence type="ECO:0000256" key="7">
    <source>
        <dbReference type="ARBA" id="ARBA00023136"/>
    </source>
</evidence>
<dbReference type="KEGG" id="aue:C5O00_05000"/>
<evidence type="ECO:0000256" key="9">
    <source>
        <dbReference type="HAMAP-Rule" id="MF_00115"/>
    </source>
</evidence>
<keyword evidence="5 9" id="KW-1133">Transmembrane helix</keyword>
<dbReference type="PRINTS" id="PR01264">
    <property type="entry name" value="MECHCHANNEL"/>
</dbReference>
<dbReference type="Proteomes" id="UP000238442">
    <property type="component" value="Chromosome"/>
</dbReference>
<dbReference type="EMBL" id="CP027062">
    <property type="protein sequence ID" value="AVI50559.1"/>
    <property type="molecule type" value="Genomic_DNA"/>
</dbReference>
<dbReference type="PANTHER" id="PTHR30266">
    <property type="entry name" value="MECHANOSENSITIVE CHANNEL MSCL"/>
    <property type="match status" value="1"/>
</dbReference>
<evidence type="ECO:0000256" key="5">
    <source>
        <dbReference type="ARBA" id="ARBA00022989"/>
    </source>
</evidence>
<dbReference type="Pfam" id="PF01741">
    <property type="entry name" value="MscL"/>
    <property type="match status" value="1"/>
</dbReference>
<keyword evidence="4 9" id="KW-0812">Transmembrane</keyword>
<evidence type="ECO:0000313" key="11">
    <source>
        <dbReference type="Proteomes" id="UP000238442"/>
    </source>
</evidence>
<evidence type="ECO:0000256" key="4">
    <source>
        <dbReference type="ARBA" id="ARBA00022692"/>
    </source>
</evidence>
<comment type="subcellular location">
    <subcellularLocation>
        <location evidence="9">Cell membrane</location>
        <topology evidence="9">Multi-pass membrane protein</topology>
    </subcellularLocation>
    <subcellularLocation>
        <location evidence="1">Membrane</location>
        <topology evidence="1">Multi-pass membrane protein</topology>
    </subcellularLocation>
</comment>
<evidence type="ECO:0000256" key="8">
    <source>
        <dbReference type="ARBA" id="ARBA00023303"/>
    </source>
</evidence>
<organism evidence="10 11">
    <name type="scientific">Pukyongia salina</name>
    <dbReference type="NCBI Taxonomy" id="2094025"/>
    <lineage>
        <taxon>Bacteria</taxon>
        <taxon>Pseudomonadati</taxon>
        <taxon>Bacteroidota</taxon>
        <taxon>Flavobacteriia</taxon>
        <taxon>Flavobacteriales</taxon>
        <taxon>Flavobacteriaceae</taxon>
        <taxon>Pukyongia</taxon>
    </lineage>
</organism>
<evidence type="ECO:0000256" key="6">
    <source>
        <dbReference type="ARBA" id="ARBA00023065"/>
    </source>
</evidence>
<keyword evidence="8 9" id="KW-0407">Ion channel</keyword>
<dbReference type="GO" id="GO:0008381">
    <property type="term" value="F:mechanosensitive monoatomic ion channel activity"/>
    <property type="evidence" value="ECO:0007669"/>
    <property type="project" value="UniProtKB-UniRule"/>
</dbReference>
<proteinExistence type="inferred from homology"/>
<evidence type="ECO:0000256" key="1">
    <source>
        <dbReference type="ARBA" id="ARBA00004141"/>
    </source>
</evidence>
<evidence type="ECO:0000313" key="10">
    <source>
        <dbReference type="EMBL" id="AVI50559.1"/>
    </source>
</evidence>
<dbReference type="Gene3D" id="1.10.1200.120">
    <property type="entry name" value="Large-conductance mechanosensitive channel, MscL, domain 1"/>
    <property type="match status" value="1"/>
</dbReference>
<comment type="similarity">
    <text evidence="9">Belongs to the MscL family.</text>
</comment>
<accession>A0A2S0HV63</accession>
<keyword evidence="11" id="KW-1185">Reference proteome</keyword>
<dbReference type="InterPro" id="IPR001185">
    <property type="entry name" value="MS_channel"/>
</dbReference>
<keyword evidence="2 9" id="KW-0813">Transport</keyword>
<protein>
    <recommendedName>
        <fullName evidence="9">Large-conductance mechanosensitive channel</fullName>
    </recommendedName>
</protein>
<keyword evidence="6 9" id="KW-0406">Ion transport</keyword>
<gene>
    <name evidence="9 10" type="primary">mscL</name>
    <name evidence="10" type="ORF">C5O00_05000</name>
</gene>
<evidence type="ECO:0000256" key="2">
    <source>
        <dbReference type="ARBA" id="ARBA00022448"/>
    </source>
</evidence>
<comment type="function">
    <text evidence="9">Channel that opens in response to stretch forces in the membrane lipid bilayer. May participate in the regulation of osmotic pressure changes within the cell.</text>
</comment>
<feature type="transmembrane region" description="Helical" evidence="9">
    <location>
        <begin position="12"/>
        <end position="34"/>
    </location>
</feature>
<evidence type="ECO:0000256" key="3">
    <source>
        <dbReference type="ARBA" id="ARBA00022475"/>
    </source>
</evidence>
<dbReference type="InterPro" id="IPR037673">
    <property type="entry name" value="MSC/AndL"/>
</dbReference>
<dbReference type="InterPro" id="IPR036019">
    <property type="entry name" value="MscL_channel"/>
</dbReference>
<dbReference type="NCBIfam" id="TIGR00220">
    <property type="entry name" value="mscL"/>
    <property type="match status" value="1"/>
</dbReference>
<reference evidence="10 11" key="1">
    <citation type="submission" date="2018-02" db="EMBL/GenBank/DDBJ databases">
        <title>Genomic analysis of the strain RR4-38 isolated from a seawater recirculating aquaculture system.</title>
        <authorList>
            <person name="Kim Y.-S."/>
            <person name="Jang Y.H."/>
            <person name="Kim K.-H."/>
        </authorList>
    </citation>
    <scope>NUCLEOTIDE SEQUENCE [LARGE SCALE GENOMIC DNA]</scope>
    <source>
        <strain evidence="10 11">RR4-38</strain>
    </source>
</reference>
<keyword evidence="7 9" id="KW-0472">Membrane</keyword>
<dbReference type="SUPFAM" id="SSF81330">
    <property type="entry name" value="Gated mechanosensitive channel"/>
    <property type="match status" value="1"/>
</dbReference>
<dbReference type="PANTHER" id="PTHR30266:SF2">
    <property type="entry name" value="LARGE-CONDUCTANCE MECHANOSENSITIVE CHANNEL"/>
    <property type="match status" value="1"/>
</dbReference>
<feature type="transmembrane region" description="Helical" evidence="9">
    <location>
        <begin position="81"/>
        <end position="99"/>
    </location>
</feature>
<dbReference type="OrthoDB" id="9810350at2"/>
<dbReference type="HAMAP" id="MF_00115">
    <property type="entry name" value="MscL"/>
    <property type="match status" value="1"/>
</dbReference>
<dbReference type="GO" id="GO:0005886">
    <property type="term" value="C:plasma membrane"/>
    <property type="evidence" value="ECO:0007669"/>
    <property type="project" value="UniProtKB-SubCell"/>
</dbReference>
<comment type="subunit">
    <text evidence="9">Homopentamer.</text>
</comment>
<name>A0A2S0HV63_9FLAO</name>